<evidence type="ECO:0000313" key="3">
    <source>
        <dbReference type="Proteomes" id="UP000316621"/>
    </source>
</evidence>
<sequence>MRKIPVRMKAVIYSLSPFQQQVMSGLWKDLPHKLTKKVSENWISASLLIGPLLGTHFLTSHLCGKLPVISYPVMLPSLLILMTVSMVCPVGVSSGYNQIRYADATGVLLKQSRRFNWTDHRDKQARKDKDWPWYELQLISDSASASALHQSWVAMHSSFHNVCPELPRAGKATPQVLK</sequence>
<accession>A0A4Y7JL06</accession>
<keyword evidence="3" id="KW-1185">Reference proteome</keyword>
<reference evidence="2 3" key="1">
    <citation type="journal article" date="2018" name="Science">
        <title>The opium poppy genome and morphinan production.</title>
        <authorList>
            <person name="Guo L."/>
            <person name="Winzer T."/>
            <person name="Yang X."/>
            <person name="Li Y."/>
            <person name="Ning Z."/>
            <person name="He Z."/>
            <person name="Teodor R."/>
            <person name="Lu Y."/>
            <person name="Bowser T.A."/>
            <person name="Graham I.A."/>
            <person name="Ye K."/>
        </authorList>
    </citation>
    <scope>NUCLEOTIDE SEQUENCE [LARGE SCALE GENOMIC DNA]</scope>
    <source>
        <strain evidence="3">cv. HN1</strain>
        <tissue evidence="2">Leaves</tissue>
    </source>
</reference>
<feature type="transmembrane region" description="Helical" evidence="1">
    <location>
        <begin position="42"/>
        <end position="62"/>
    </location>
</feature>
<dbReference type="AlphaFoldDB" id="A0A4Y7JL06"/>
<feature type="transmembrane region" description="Helical" evidence="1">
    <location>
        <begin position="68"/>
        <end position="92"/>
    </location>
</feature>
<dbReference type="STRING" id="3469.A0A4Y7JL06"/>
<evidence type="ECO:0000313" key="2">
    <source>
        <dbReference type="EMBL" id="RZC61437.1"/>
    </source>
</evidence>
<dbReference type="Proteomes" id="UP000316621">
    <property type="component" value="Chromosome 5"/>
</dbReference>
<dbReference type="Gramene" id="RZC61437">
    <property type="protein sequence ID" value="RZC61437"/>
    <property type="gene ID" value="C5167_023176"/>
</dbReference>
<dbReference type="PANTHER" id="PTHR34559:SF1">
    <property type="entry name" value="OS06G0175900 PROTEIN"/>
    <property type="match status" value="1"/>
</dbReference>
<dbReference type="GO" id="GO:0098803">
    <property type="term" value="C:respiratory chain complex"/>
    <property type="evidence" value="ECO:0007669"/>
    <property type="project" value="InterPro"/>
</dbReference>
<protein>
    <submittedName>
        <fullName evidence="2">Uncharacterized protein</fullName>
    </submittedName>
</protein>
<proteinExistence type="predicted"/>
<keyword evidence="1" id="KW-0472">Membrane</keyword>
<organism evidence="2 3">
    <name type="scientific">Papaver somniferum</name>
    <name type="common">Opium poppy</name>
    <dbReference type="NCBI Taxonomy" id="3469"/>
    <lineage>
        <taxon>Eukaryota</taxon>
        <taxon>Viridiplantae</taxon>
        <taxon>Streptophyta</taxon>
        <taxon>Embryophyta</taxon>
        <taxon>Tracheophyta</taxon>
        <taxon>Spermatophyta</taxon>
        <taxon>Magnoliopsida</taxon>
        <taxon>Ranunculales</taxon>
        <taxon>Papaveraceae</taxon>
        <taxon>Papaveroideae</taxon>
        <taxon>Papaver</taxon>
    </lineage>
</organism>
<dbReference type="InterPro" id="IPR020101">
    <property type="entry name" value="Cyt_b-c1_8-plants"/>
</dbReference>
<gene>
    <name evidence="2" type="ORF">C5167_023176</name>
</gene>
<evidence type="ECO:0000256" key="1">
    <source>
        <dbReference type="SAM" id="Phobius"/>
    </source>
</evidence>
<dbReference type="PANTHER" id="PTHR34559">
    <property type="entry name" value="CYTOCHROME B-C1 COMPLEX SUBUNIT 8"/>
    <property type="match status" value="1"/>
</dbReference>
<keyword evidence="1" id="KW-1133">Transmembrane helix</keyword>
<dbReference type="EMBL" id="CM010719">
    <property type="protein sequence ID" value="RZC61437.1"/>
    <property type="molecule type" value="Genomic_DNA"/>
</dbReference>
<name>A0A4Y7JL06_PAPSO</name>
<dbReference type="Pfam" id="PF10890">
    <property type="entry name" value="Cyt_b-c1_8"/>
    <property type="match status" value="1"/>
</dbReference>
<keyword evidence="1" id="KW-0812">Transmembrane</keyword>